<dbReference type="Gene3D" id="3.30.390.30">
    <property type="match status" value="1"/>
</dbReference>
<dbReference type="AlphaFoldDB" id="A0A3P7NUG5"/>
<dbReference type="Pfam" id="PF07992">
    <property type="entry name" value="Pyr_redox_2"/>
    <property type="match status" value="1"/>
</dbReference>
<dbReference type="OrthoDB" id="9807946at2"/>
<dbReference type="EMBL" id="LR130778">
    <property type="protein sequence ID" value="VDN46515.1"/>
    <property type="molecule type" value="Genomic_DNA"/>
</dbReference>
<keyword evidence="7" id="KW-1185">Reference proteome</keyword>
<dbReference type="SUPFAM" id="SSF51905">
    <property type="entry name" value="FAD/NAD(P)-binding domain"/>
    <property type="match status" value="2"/>
</dbReference>
<dbReference type="PRINTS" id="PR00411">
    <property type="entry name" value="PNDRDTASEI"/>
</dbReference>
<name>A0A3P7NUG5_9FIRM</name>
<dbReference type="KEGG" id="cbar:PATL70BA_0652"/>
<dbReference type="InterPro" id="IPR050260">
    <property type="entry name" value="FAD-bd_OxRdtase"/>
</dbReference>
<evidence type="ECO:0000256" key="2">
    <source>
        <dbReference type="ARBA" id="ARBA00022630"/>
    </source>
</evidence>
<dbReference type="PRINTS" id="PR00368">
    <property type="entry name" value="FADPNR"/>
</dbReference>
<evidence type="ECO:0000259" key="5">
    <source>
        <dbReference type="Pfam" id="PF18267"/>
    </source>
</evidence>
<protein>
    <submittedName>
        <fullName evidence="6">Nitrite reductase</fullName>
    </submittedName>
</protein>
<dbReference type="RefSeq" id="WP_125136011.1">
    <property type="nucleotide sequence ID" value="NZ_LR130778.1"/>
</dbReference>
<evidence type="ECO:0000313" key="7">
    <source>
        <dbReference type="Proteomes" id="UP000279029"/>
    </source>
</evidence>
<dbReference type="Gene3D" id="3.50.50.60">
    <property type="entry name" value="FAD/NAD(P)-binding domain"/>
    <property type="match status" value="2"/>
</dbReference>
<reference evidence="6 7" key="1">
    <citation type="submission" date="2018-09" db="EMBL/GenBank/DDBJ databases">
        <authorList>
            <person name="Postec A."/>
        </authorList>
    </citation>
    <scope>NUCLEOTIDE SEQUENCE [LARGE SCALE GENOMIC DNA]</scope>
    <source>
        <strain evidence="6">70B-A</strain>
    </source>
</reference>
<dbReference type="InterPro" id="IPR041575">
    <property type="entry name" value="Rubredoxin_C"/>
</dbReference>
<dbReference type="GO" id="GO:0016491">
    <property type="term" value="F:oxidoreductase activity"/>
    <property type="evidence" value="ECO:0007669"/>
    <property type="project" value="InterPro"/>
</dbReference>
<evidence type="ECO:0000256" key="1">
    <source>
        <dbReference type="ARBA" id="ARBA00001974"/>
    </source>
</evidence>
<dbReference type="InterPro" id="IPR016156">
    <property type="entry name" value="FAD/NAD-linked_Rdtase_dimer_sf"/>
</dbReference>
<organism evidence="6 7">
    <name type="scientific">Petrocella atlantisensis</name>
    <dbReference type="NCBI Taxonomy" id="2173034"/>
    <lineage>
        <taxon>Bacteria</taxon>
        <taxon>Bacillati</taxon>
        <taxon>Bacillota</taxon>
        <taxon>Clostridia</taxon>
        <taxon>Lachnospirales</taxon>
        <taxon>Vallitaleaceae</taxon>
        <taxon>Petrocella</taxon>
    </lineage>
</organism>
<dbReference type="PANTHER" id="PTHR43429">
    <property type="entry name" value="PYRIDINE NUCLEOTIDE-DISULFIDE OXIDOREDUCTASE DOMAIN-CONTAINING"/>
    <property type="match status" value="1"/>
</dbReference>
<sequence length="409" mass="45194">MENNGKQEQSETKSNEKIIIIGNGAAGISAAKAIRKRNQEVKVTILDQEKQVIYYKPLLSEYIAQDEVLKKIYMHKHKWYEDQRIELKLGVTVTKINSKDKTIETAQGETMAYDKLILALGSRSFIPPIKNADYKGVFTLRNIGDADKIKDYAKDCKKAVIIGGGLLGLEAADQLKELGLDITVVELANRLLPRQIDEKGAHIFEDGIVKQGIHLAKGNAVSMIIGHHKSEYVQLMDGRKIPADLVIISAGIVSEGYLAEEAGLEYDRSIIVNKHMQTSNPDIYAAGDVAQFSEKNYGIWPEAMEQGNVAGANAVGDKLTYKDFIPSNTFNGLNMNVFSIGHVNYEEGDDVAILGFEDLVNGIYKKLFFKQQGLIGAVIIGDNSKTKMVLEAMKKKSSPDELLDILTTN</sequence>
<keyword evidence="3" id="KW-0274">FAD</keyword>
<proteinExistence type="predicted"/>
<dbReference type="Pfam" id="PF18267">
    <property type="entry name" value="Rubredoxin_C"/>
    <property type="match status" value="1"/>
</dbReference>
<dbReference type="InterPro" id="IPR023753">
    <property type="entry name" value="FAD/NAD-binding_dom"/>
</dbReference>
<comment type="cofactor">
    <cofactor evidence="1">
        <name>FAD</name>
        <dbReference type="ChEBI" id="CHEBI:57692"/>
    </cofactor>
</comment>
<dbReference type="InterPro" id="IPR036188">
    <property type="entry name" value="FAD/NAD-bd_sf"/>
</dbReference>
<feature type="domain" description="NADH-rubredoxin oxidoreductase C-terminal" evidence="5">
    <location>
        <begin position="326"/>
        <end position="396"/>
    </location>
</feature>
<gene>
    <name evidence="6" type="ORF">PATL70BA_0652</name>
</gene>
<keyword evidence="2" id="KW-0285">Flavoprotein</keyword>
<evidence type="ECO:0000313" key="6">
    <source>
        <dbReference type="EMBL" id="VDN46515.1"/>
    </source>
</evidence>
<accession>A0A3P7NUG5</accession>
<dbReference type="Proteomes" id="UP000279029">
    <property type="component" value="Chromosome"/>
</dbReference>
<dbReference type="PANTHER" id="PTHR43429:SF3">
    <property type="entry name" value="NITRITE REDUCTASE [NAD(P)H]"/>
    <property type="match status" value="1"/>
</dbReference>
<feature type="domain" description="FAD/NAD(P)-binding" evidence="4">
    <location>
        <begin position="17"/>
        <end position="307"/>
    </location>
</feature>
<evidence type="ECO:0000256" key="3">
    <source>
        <dbReference type="ARBA" id="ARBA00022827"/>
    </source>
</evidence>
<evidence type="ECO:0000259" key="4">
    <source>
        <dbReference type="Pfam" id="PF07992"/>
    </source>
</evidence>